<dbReference type="STRING" id="1141098.A0A1Y2DBS5"/>
<keyword evidence="10" id="KW-1185">Reference proteome</keyword>
<feature type="region of interest" description="Disordered" evidence="5">
    <location>
        <begin position="337"/>
        <end position="360"/>
    </location>
</feature>
<evidence type="ECO:0008006" key="11">
    <source>
        <dbReference type="Google" id="ProtNLM"/>
    </source>
</evidence>
<dbReference type="InterPro" id="IPR022596">
    <property type="entry name" value="GPR1/2/3_C"/>
</dbReference>
<sequence>MDTHRESFISSRVAIEVPRTEAQNFTLNVVMVVVSLLSMLGSVWIILSFACFKSLRSFRHELILGLAVSTGLMALNILSSACMKLAGNSIGQPSRAKYCSFNGFVTQAFVFVIAICSYFILVDCRRAVAWVHKHSWFMFLIPWILSCTQAIIELVVVGYGDIGVWCWFTSDKTRLFVNYIPRWLIIMAMLAMYTHLYFFFRKAHNSCVDWDVHSRGAAGNLDPRVSGNEAQSKQKLKKLARLMLIYPFAYILIWILPTGIRIYQATKEIPAPFALQTLDKSCIVIQGFIDAVIYGVTETSLSSWKNLIFPDKFPFVLEITCPTAAVNELPRMPRARLNSDSDKGLGSSMRESTISSFGGVEPRDLEQGEIISHTAI</sequence>
<feature type="domain" description="G protein-coupled receptor GPR1/2/3 C-terminal" evidence="8">
    <location>
        <begin position="231"/>
        <end position="300"/>
    </location>
</feature>
<feature type="transmembrane region" description="Helical" evidence="6">
    <location>
        <begin position="62"/>
        <end position="81"/>
    </location>
</feature>
<evidence type="ECO:0000259" key="8">
    <source>
        <dbReference type="Pfam" id="PF11970"/>
    </source>
</evidence>
<comment type="caution">
    <text evidence="9">The sequence shown here is derived from an EMBL/GenBank/DDBJ whole genome shotgun (WGS) entry which is preliminary data.</text>
</comment>
<dbReference type="PANTHER" id="PTHR23112:SF0">
    <property type="entry name" value="TRANSMEMBRANE PROTEIN 116"/>
    <property type="match status" value="1"/>
</dbReference>
<dbReference type="Pfam" id="PF11970">
    <property type="entry name" value="GPR_Gpa2_C"/>
    <property type="match status" value="1"/>
</dbReference>
<dbReference type="AlphaFoldDB" id="A0A1Y2DBS5"/>
<organism evidence="9 10">
    <name type="scientific">Pseudomassariella vexata</name>
    <dbReference type="NCBI Taxonomy" id="1141098"/>
    <lineage>
        <taxon>Eukaryota</taxon>
        <taxon>Fungi</taxon>
        <taxon>Dikarya</taxon>
        <taxon>Ascomycota</taxon>
        <taxon>Pezizomycotina</taxon>
        <taxon>Sordariomycetes</taxon>
        <taxon>Xylariomycetidae</taxon>
        <taxon>Amphisphaeriales</taxon>
        <taxon>Pseudomassariaceae</taxon>
        <taxon>Pseudomassariella</taxon>
    </lineage>
</organism>
<evidence type="ECO:0000313" key="9">
    <source>
        <dbReference type="EMBL" id="ORY56709.1"/>
    </source>
</evidence>
<evidence type="ECO:0000313" key="10">
    <source>
        <dbReference type="Proteomes" id="UP000193689"/>
    </source>
</evidence>
<dbReference type="PRINTS" id="PR02001">
    <property type="entry name" value="GCR1CAMPR"/>
</dbReference>
<dbReference type="InterPro" id="IPR023041">
    <property type="entry name" value="Glucose_rcpt_Git3-like_N"/>
</dbReference>
<dbReference type="InterPro" id="IPR022343">
    <property type="entry name" value="GCR1-cAMP_receptor"/>
</dbReference>
<dbReference type="Pfam" id="PF11710">
    <property type="entry name" value="Git3"/>
    <property type="match status" value="1"/>
</dbReference>
<dbReference type="RefSeq" id="XP_040710288.1">
    <property type="nucleotide sequence ID" value="XM_040856978.1"/>
</dbReference>
<name>A0A1Y2DBS5_9PEZI</name>
<feature type="transmembrane region" description="Helical" evidence="6">
    <location>
        <begin position="29"/>
        <end position="50"/>
    </location>
</feature>
<keyword evidence="4 6" id="KW-0472">Membrane</keyword>
<feature type="domain" description="Glucose receptor Git3-like N-terminal" evidence="7">
    <location>
        <begin position="27"/>
        <end position="203"/>
    </location>
</feature>
<evidence type="ECO:0000256" key="2">
    <source>
        <dbReference type="ARBA" id="ARBA00022692"/>
    </source>
</evidence>
<dbReference type="SUPFAM" id="SSF81321">
    <property type="entry name" value="Family A G protein-coupled receptor-like"/>
    <property type="match status" value="1"/>
</dbReference>
<dbReference type="EMBL" id="MCFJ01000022">
    <property type="protein sequence ID" value="ORY56709.1"/>
    <property type="molecule type" value="Genomic_DNA"/>
</dbReference>
<evidence type="ECO:0000256" key="6">
    <source>
        <dbReference type="SAM" id="Phobius"/>
    </source>
</evidence>
<feature type="transmembrane region" description="Helical" evidence="6">
    <location>
        <begin position="136"/>
        <end position="160"/>
    </location>
</feature>
<dbReference type="InParanoid" id="A0A1Y2DBS5"/>
<accession>A0A1Y2DBS5</accession>
<evidence type="ECO:0000256" key="4">
    <source>
        <dbReference type="ARBA" id="ARBA00023136"/>
    </source>
</evidence>
<dbReference type="PANTHER" id="PTHR23112">
    <property type="entry name" value="G PROTEIN-COUPLED RECEPTOR 157-RELATED"/>
    <property type="match status" value="1"/>
</dbReference>
<comment type="subcellular location">
    <subcellularLocation>
        <location evidence="1">Membrane</location>
        <topology evidence="1">Multi-pass membrane protein</topology>
    </subcellularLocation>
</comment>
<dbReference type="OrthoDB" id="100006at2759"/>
<feature type="transmembrane region" description="Helical" evidence="6">
    <location>
        <begin position="101"/>
        <end position="124"/>
    </location>
</feature>
<evidence type="ECO:0000259" key="7">
    <source>
        <dbReference type="Pfam" id="PF11710"/>
    </source>
</evidence>
<dbReference type="Proteomes" id="UP000193689">
    <property type="component" value="Unassembled WGS sequence"/>
</dbReference>
<protein>
    <recommendedName>
        <fullName evidence="11">G-protein coupled receptors family 2 profile 2 domain-containing protein</fullName>
    </recommendedName>
</protein>
<keyword evidence="2 6" id="KW-0812">Transmembrane</keyword>
<dbReference type="GO" id="GO:0007189">
    <property type="term" value="P:adenylate cyclase-activating G protein-coupled receptor signaling pathway"/>
    <property type="evidence" value="ECO:0007669"/>
    <property type="project" value="TreeGrafter"/>
</dbReference>
<dbReference type="GeneID" id="63773190"/>
<dbReference type="GO" id="GO:0005886">
    <property type="term" value="C:plasma membrane"/>
    <property type="evidence" value="ECO:0007669"/>
    <property type="project" value="TreeGrafter"/>
</dbReference>
<proteinExistence type="predicted"/>
<evidence type="ECO:0000256" key="1">
    <source>
        <dbReference type="ARBA" id="ARBA00004141"/>
    </source>
</evidence>
<reference evidence="9 10" key="1">
    <citation type="submission" date="2016-07" db="EMBL/GenBank/DDBJ databases">
        <title>Pervasive Adenine N6-methylation of Active Genes in Fungi.</title>
        <authorList>
            <consortium name="DOE Joint Genome Institute"/>
            <person name="Mondo S.J."/>
            <person name="Dannebaum R.O."/>
            <person name="Kuo R.C."/>
            <person name="Labutti K."/>
            <person name="Haridas S."/>
            <person name="Kuo A."/>
            <person name="Salamov A."/>
            <person name="Ahrendt S.R."/>
            <person name="Lipzen A."/>
            <person name="Sullivan W."/>
            <person name="Andreopoulos W.B."/>
            <person name="Clum A."/>
            <person name="Lindquist E."/>
            <person name="Daum C."/>
            <person name="Ramamoorthy G.K."/>
            <person name="Gryganskyi A."/>
            <person name="Culley D."/>
            <person name="Magnuson J.K."/>
            <person name="James T.Y."/>
            <person name="O'Malley M.A."/>
            <person name="Stajich J.E."/>
            <person name="Spatafora J.W."/>
            <person name="Visel A."/>
            <person name="Grigoriev I.V."/>
        </authorList>
    </citation>
    <scope>NUCLEOTIDE SEQUENCE [LARGE SCALE GENOMIC DNA]</scope>
    <source>
        <strain evidence="9 10">CBS 129021</strain>
    </source>
</reference>
<gene>
    <name evidence="9" type="ORF">BCR38DRAFT_355774</name>
</gene>
<evidence type="ECO:0000256" key="5">
    <source>
        <dbReference type="SAM" id="MobiDB-lite"/>
    </source>
</evidence>
<keyword evidence="3 6" id="KW-1133">Transmembrane helix</keyword>
<feature type="transmembrane region" description="Helical" evidence="6">
    <location>
        <begin position="242"/>
        <end position="263"/>
    </location>
</feature>
<dbReference type="Gene3D" id="1.20.1070.10">
    <property type="entry name" value="Rhodopsin 7-helix transmembrane proteins"/>
    <property type="match status" value="1"/>
</dbReference>
<dbReference type="GO" id="GO:0004930">
    <property type="term" value="F:G protein-coupled receptor activity"/>
    <property type="evidence" value="ECO:0007669"/>
    <property type="project" value="TreeGrafter"/>
</dbReference>
<feature type="transmembrane region" description="Helical" evidence="6">
    <location>
        <begin position="180"/>
        <end position="200"/>
    </location>
</feature>
<evidence type="ECO:0000256" key="3">
    <source>
        <dbReference type="ARBA" id="ARBA00022989"/>
    </source>
</evidence>